<reference evidence="4" key="1">
    <citation type="journal article" date="2017" name="bioRxiv">
        <title>Comparative analysis of the genomes of Stylophora pistillata and Acropora digitifera provides evidence for extensive differences between species of corals.</title>
        <authorList>
            <person name="Voolstra C.R."/>
            <person name="Li Y."/>
            <person name="Liew Y.J."/>
            <person name="Baumgarten S."/>
            <person name="Zoccola D."/>
            <person name="Flot J.-F."/>
            <person name="Tambutte S."/>
            <person name="Allemand D."/>
            <person name="Aranda M."/>
        </authorList>
    </citation>
    <scope>NUCLEOTIDE SEQUENCE [LARGE SCALE GENOMIC DNA]</scope>
</reference>
<comment type="caution">
    <text evidence="3">The sequence shown here is derived from an EMBL/GenBank/DDBJ whole genome shotgun (WGS) entry which is preliminary data.</text>
</comment>
<dbReference type="EMBL" id="LSMT01001684">
    <property type="protein sequence ID" value="PFX11982.1"/>
    <property type="molecule type" value="Genomic_DNA"/>
</dbReference>
<name>A0A2B4R6X1_STYPI</name>
<dbReference type="InterPro" id="IPR045609">
    <property type="entry name" value="DUF6451"/>
</dbReference>
<feature type="domain" description="DUF6451" evidence="2">
    <location>
        <begin position="223"/>
        <end position="255"/>
    </location>
</feature>
<dbReference type="PANTHER" id="PTHR47027">
    <property type="entry name" value="REVERSE TRANSCRIPTASE DOMAIN-CONTAINING PROTEIN"/>
    <property type="match status" value="1"/>
</dbReference>
<evidence type="ECO:0000256" key="1">
    <source>
        <dbReference type="SAM" id="MobiDB-lite"/>
    </source>
</evidence>
<evidence type="ECO:0000313" key="4">
    <source>
        <dbReference type="Proteomes" id="UP000225706"/>
    </source>
</evidence>
<dbReference type="AlphaFoldDB" id="A0A2B4R6X1"/>
<dbReference type="Pfam" id="PF20049">
    <property type="entry name" value="DUF6451"/>
    <property type="match status" value="1"/>
</dbReference>
<dbReference type="Proteomes" id="UP000225706">
    <property type="component" value="Unassembled WGS sequence"/>
</dbReference>
<organism evidence="3 4">
    <name type="scientific">Stylophora pistillata</name>
    <name type="common">Smooth cauliflower coral</name>
    <dbReference type="NCBI Taxonomy" id="50429"/>
    <lineage>
        <taxon>Eukaryota</taxon>
        <taxon>Metazoa</taxon>
        <taxon>Cnidaria</taxon>
        <taxon>Anthozoa</taxon>
        <taxon>Hexacorallia</taxon>
        <taxon>Scleractinia</taxon>
        <taxon>Astrocoeniina</taxon>
        <taxon>Pocilloporidae</taxon>
        <taxon>Stylophora</taxon>
    </lineage>
</organism>
<feature type="region of interest" description="Disordered" evidence="1">
    <location>
        <begin position="287"/>
        <end position="340"/>
    </location>
</feature>
<sequence length="340" mass="38028">MGRKLSRDSQQTPPQVPADILPAANQLAVSINPPTKAEVSKANNSLESGKAARPDGFPPEALKADVQTSTEIIHPLLMKIWENEEIPDDWKKGYLVKMPKKGDLSSCNNWRGIMLLSIRSKILTRIILERLKNVLDKSLREEQAGCTQEKLSRQAKEAEKSGLNINTKKTEGMRIKNKKQDPITLHDEDLNEVEQFVYQGSVVNKDGEKDEDIKSRTNKARHAFNTLRPIWNSPAASLLNKMRIFNANVKSVLLYGSETWRTTRSNTHKLQTFINRCLRNNINIEGQTSFPTPTSGTRLVKAPSKWKEKGNGGGSATHSGYPPQTSPSKPLTGIHMESEK</sequence>
<gene>
    <name evidence="3" type="ORF">AWC38_SpisGene24132</name>
</gene>
<protein>
    <submittedName>
        <fullName evidence="3">LINE-1 retrotransposable element ORF2 protein</fullName>
    </submittedName>
</protein>
<keyword evidence="4" id="KW-1185">Reference proteome</keyword>
<proteinExistence type="predicted"/>
<feature type="region of interest" description="Disordered" evidence="1">
    <location>
        <begin position="36"/>
        <end position="59"/>
    </location>
</feature>
<evidence type="ECO:0000259" key="2">
    <source>
        <dbReference type="Pfam" id="PF20049"/>
    </source>
</evidence>
<dbReference type="STRING" id="50429.A0A2B4R6X1"/>
<dbReference type="PANTHER" id="PTHR47027:SF25">
    <property type="entry name" value="REVERSE TRANSCRIPTASE DOMAIN-CONTAINING PROTEIN"/>
    <property type="match status" value="1"/>
</dbReference>
<dbReference type="OrthoDB" id="5985125at2759"/>
<feature type="compositionally biased region" description="Polar residues" evidence="1">
    <location>
        <begin position="287"/>
        <end position="297"/>
    </location>
</feature>
<accession>A0A2B4R6X1</accession>
<evidence type="ECO:0000313" key="3">
    <source>
        <dbReference type="EMBL" id="PFX11982.1"/>
    </source>
</evidence>
<feature type="compositionally biased region" description="Polar residues" evidence="1">
    <location>
        <begin position="316"/>
        <end position="329"/>
    </location>
</feature>